<gene>
    <name evidence="3" type="primary">CNN3</name>
    <name evidence="3" type="ORF">HK099_000779</name>
</gene>
<dbReference type="PANTHER" id="PTHR47385">
    <property type="entry name" value="CALPONIN"/>
    <property type="match status" value="1"/>
</dbReference>
<proteinExistence type="inferred from homology"/>
<dbReference type="GO" id="GO:0015629">
    <property type="term" value="C:actin cytoskeleton"/>
    <property type="evidence" value="ECO:0007669"/>
    <property type="project" value="TreeGrafter"/>
</dbReference>
<accession>A0AAD5Y3X8</accession>
<dbReference type="InterPro" id="IPR050606">
    <property type="entry name" value="Calponin-like"/>
</dbReference>
<dbReference type="Gene3D" id="1.10.418.10">
    <property type="entry name" value="Calponin-like domain"/>
    <property type="match status" value="1"/>
</dbReference>
<dbReference type="GO" id="GO:0051015">
    <property type="term" value="F:actin filament binding"/>
    <property type="evidence" value="ECO:0007669"/>
    <property type="project" value="TreeGrafter"/>
</dbReference>
<evidence type="ECO:0000256" key="2">
    <source>
        <dbReference type="SAM" id="MobiDB-lite"/>
    </source>
</evidence>
<dbReference type="PRINTS" id="PR00888">
    <property type="entry name" value="SM22CALPONIN"/>
</dbReference>
<dbReference type="Pfam" id="PF00402">
    <property type="entry name" value="Calponin"/>
    <property type="match status" value="1"/>
</dbReference>
<dbReference type="InterPro" id="IPR003096">
    <property type="entry name" value="SM22_calponin"/>
</dbReference>
<comment type="caution">
    <text evidence="3">The sequence shown here is derived from an EMBL/GenBank/DDBJ whole genome shotgun (WGS) entry which is preliminary data.</text>
</comment>
<dbReference type="PROSITE" id="PS51122">
    <property type="entry name" value="CALPONIN_2"/>
    <property type="match status" value="1"/>
</dbReference>
<dbReference type="AlphaFoldDB" id="A0AAD5Y3X8"/>
<dbReference type="GO" id="GO:0007015">
    <property type="term" value="P:actin filament organization"/>
    <property type="evidence" value="ECO:0007669"/>
    <property type="project" value="TreeGrafter"/>
</dbReference>
<evidence type="ECO:0000313" key="3">
    <source>
        <dbReference type="EMBL" id="KAJ3227675.1"/>
    </source>
</evidence>
<protein>
    <submittedName>
        <fullName evidence="3">Calponin-3</fullName>
    </submittedName>
</protein>
<dbReference type="EMBL" id="JADGJW010000012">
    <property type="protein sequence ID" value="KAJ3227675.1"/>
    <property type="molecule type" value="Genomic_DNA"/>
</dbReference>
<organism evidence="3 4">
    <name type="scientific">Clydaea vesicula</name>
    <dbReference type="NCBI Taxonomy" id="447962"/>
    <lineage>
        <taxon>Eukaryota</taxon>
        <taxon>Fungi</taxon>
        <taxon>Fungi incertae sedis</taxon>
        <taxon>Chytridiomycota</taxon>
        <taxon>Chytridiomycota incertae sedis</taxon>
        <taxon>Chytridiomycetes</taxon>
        <taxon>Lobulomycetales</taxon>
        <taxon>Lobulomycetaceae</taxon>
        <taxon>Clydaea</taxon>
    </lineage>
</organism>
<evidence type="ECO:0000313" key="4">
    <source>
        <dbReference type="Proteomes" id="UP001211065"/>
    </source>
</evidence>
<dbReference type="Proteomes" id="UP001211065">
    <property type="component" value="Unassembled WGS sequence"/>
</dbReference>
<feature type="region of interest" description="Disordered" evidence="2">
    <location>
        <begin position="76"/>
        <end position="131"/>
    </location>
</feature>
<feature type="compositionally biased region" description="Basic and acidic residues" evidence="2">
    <location>
        <begin position="119"/>
        <end position="131"/>
    </location>
</feature>
<dbReference type="InterPro" id="IPR000557">
    <property type="entry name" value="Calponin_repeat"/>
</dbReference>
<dbReference type="InterPro" id="IPR036872">
    <property type="entry name" value="CH_dom_sf"/>
</dbReference>
<comment type="similarity">
    <text evidence="1">Belongs to the calponin family.</text>
</comment>
<dbReference type="PANTHER" id="PTHR47385:SF14">
    <property type="entry name" value="TRANSGELIN"/>
    <property type="match status" value="1"/>
</dbReference>
<reference evidence="3" key="1">
    <citation type="submission" date="2020-05" db="EMBL/GenBank/DDBJ databases">
        <title>Phylogenomic resolution of chytrid fungi.</title>
        <authorList>
            <person name="Stajich J.E."/>
            <person name="Amses K."/>
            <person name="Simmons R."/>
            <person name="Seto K."/>
            <person name="Myers J."/>
            <person name="Bonds A."/>
            <person name="Quandt C.A."/>
            <person name="Barry K."/>
            <person name="Liu P."/>
            <person name="Grigoriev I."/>
            <person name="Longcore J.E."/>
            <person name="James T.Y."/>
        </authorList>
    </citation>
    <scope>NUCLEOTIDE SEQUENCE</scope>
    <source>
        <strain evidence="3">JEL0476</strain>
    </source>
</reference>
<sequence length="131" mass="13714">MENINLFLGAMDKLGCPKSDQFQIFALSRNAEKKGYKGPLLGPRLADKHEVSFSDEQLNQGKAFIGGQMGFTGGANQSGMSYGARRQVDGGHDKGSSIPSMQTQGSIGGANASGVSYGARREIGGADQGKN</sequence>
<evidence type="ECO:0000256" key="1">
    <source>
        <dbReference type="ARBA" id="ARBA00009631"/>
    </source>
</evidence>
<feature type="compositionally biased region" description="Basic and acidic residues" evidence="2">
    <location>
        <begin position="86"/>
        <end position="95"/>
    </location>
</feature>
<dbReference type="SUPFAM" id="SSF47576">
    <property type="entry name" value="Calponin-homology domain, CH-domain"/>
    <property type="match status" value="1"/>
</dbReference>
<name>A0AAD5Y3X8_9FUNG</name>
<keyword evidence="4" id="KW-1185">Reference proteome</keyword>